<dbReference type="InterPro" id="IPR000758">
    <property type="entry name" value="Enterovir_OMP"/>
</dbReference>
<comment type="subcellular location">
    <subcellularLocation>
        <location evidence="1">Cell outer membrane</location>
    </subcellularLocation>
</comment>
<evidence type="ECO:0000313" key="3">
    <source>
        <dbReference type="EMBL" id="MUI13747.1"/>
    </source>
</evidence>
<feature type="signal peptide" evidence="2">
    <location>
        <begin position="1"/>
        <end position="22"/>
    </location>
</feature>
<gene>
    <name evidence="3" type="ORF">GJV26_14935</name>
</gene>
<feature type="chain" id="PRO_5026256641" evidence="2">
    <location>
        <begin position="23"/>
        <end position="207"/>
    </location>
</feature>
<name>A0A6I3XBP1_9BURK</name>
<dbReference type="GO" id="GO:0055085">
    <property type="term" value="P:transmembrane transport"/>
    <property type="evidence" value="ECO:0007669"/>
    <property type="project" value="TreeGrafter"/>
</dbReference>
<keyword evidence="4" id="KW-1185">Reference proteome</keyword>
<evidence type="ECO:0000256" key="2">
    <source>
        <dbReference type="SAM" id="SignalP"/>
    </source>
</evidence>
<sequence length="207" mass="22515">MKRAVLAVIAITAGMLAGQVPAQSHDQGGNWLVRARAVHIDPADKSAPVGGSGASDRIGVENRTIPEVDISYFFTPNFAAELVLTYPQKHEVYLDGQAIGTFRHLPPSLLAQYHFMPDRTVSPYVGLGLNWTTFSKNKLLNGQGSLEHDSFGLAAQAGIDFRLDRNWSLNVDVKKVRIRSDVLIGGVKASKVEVDPVLFGIGVGYRF</sequence>
<comment type="caution">
    <text evidence="3">The sequence shown here is derived from an EMBL/GenBank/DDBJ whole genome shotgun (WGS) entry which is preliminary data.</text>
</comment>
<proteinExistence type="predicted"/>
<dbReference type="InterPro" id="IPR005618">
    <property type="entry name" value="OMPW"/>
</dbReference>
<dbReference type="AlphaFoldDB" id="A0A6I3XBP1"/>
<protein>
    <submittedName>
        <fullName evidence="3">Outer membrane beta-barrel protein</fullName>
    </submittedName>
</protein>
<dbReference type="SUPFAM" id="SSF56925">
    <property type="entry name" value="OMPA-like"/>
    <property type="match status" value="1"/>
</dbReference>
<dbReference type="RefSeq" id="WP_155709511.1">
    <property type="nucleotide sequence ID" value="NZ_BMWU01000001.1"/>
</dbReference>
<evidence type="ECO:0000256" key="1">
    <source>
        <dbReference type="ARBA" id="ARBA00004442"/>
    </source>
</evidence>
<keyword evidence="2" id="KW-0732">Signal</keyword>
<dbReference type="OrthoDB" id="9807574at2"/>
<dbReference type="PROSITE" id="PS00695">
    <property type="entry name" value="ENT_VIR_OMP_2"/>
    <property type="match status" value="1"/>
</dbReference>
<dbReference type="Gene3D" id="2.40.160.20">
    <property type="match status" value="1"/>
</dbReference>
<organism evidence="3 4">
    <name type="scientific">Pseudoduganella dura</name>
    <dbReference type="NCBI Taxonomy" id="321982"/>
    <lineage>
        <taxon>Bacteria</taxon>
        <taxon>Pseudomonadati</taxon>
        <taxon>Pseudomonadota</taxon>
        <taxon>Betaproteobacteria</taxon>
        <taxon>Burkholderiales</taxon>
        <taxon>Oxalobacteraceae</taxon>
        <taxon>Telluria group</taxon>
        <taxon>Pseudoduganella</taxon>
    </lineage>
</organism>
<dbReference type="PANTHER" id="PTHR36920:SF1">
    <property type="entry name" value="OUTER MEMBRANE PROTEIN W"/>
    <property type="match status" value="1"/>
</dbReference>
<dbReference type="Pfam" id="PF03922">
    <property type="entry name" value="OmpW"/>
    <property type="match status" value="1"/>
</dbReference>
<dbReference type="GO" id="GO:0009279">
    <property type="term" value="C:cell outer membrane"/>
    <property type="evidence" value="ECO:0007669"/>
    <property type="project" value="UniProtKB-SubCell"/>
</dbReference>
<evidence type="ECO:0000313" key="4">
    <source>
        <dbReference type="Proteomes" id="UP000431684"/>
    </source>
</evidence>
<dbReference type="PANTHER" id="PTHR36920">
    <property type="match status" value="1"/>
</dbReference>
<accession>A0A6I3XBP1</accession>
<reference evidence="3 4" key="1">
    <citation type="submission" date="2019-11" db="EMBL/GenBank/DDBJ databases">
        <title>Draft Genome Sequences of Six Type Strains of the Genus Massilia.</title>
        <authorList>
            <person name="Miess H."/>
            <person name="Frediansyah A."/>
            <person name="Goeker M."/>
            <person name="Gross H."/>
        </authorList>
    </citation>
    <scope>NUCLEOTIDE SEQUENCE [LARGE SCALE GENOMIC DNA]</scope>
    <source>
        <strain evidence="3 4">DSM 17513</strain>
    </source>
</reference>
<dbReference type="Proteomes" id="UP000431684">
    <property type="component" value="Unassembled WGS sequence"/>
</dbReference>
<dbReference type="GO" id="GO:0044384">
    <property type="term" value="C:host outer membrane"/>
    <property type="evidence" value="ECO:0007669"/>
    <property type="project" value="InterPro"/>
</dbReference>
<dbReference type="InterPro" id="IPR011250">
    <property type="entry name" value="OMP/PagP_B-barrel"/>
</dbReference>
<dbReference type="EMBL" id="WNWM01000002">
    <property type="protein sequence ID" value="MUI13747.1"/>
    <property type="molecule type" value="Genomic_DNA"/>
</dbReference>